<keyword evidence="8 15" id="KW-0547">Nucleotide-binding</keyword>
<dbReference type="GO" id="GO:0046872">
    <property type="term" value="F:metal ion binding"/>
    <property type="evidence" value="ECO:0007669"/>
    <property type="project" value="UniProtKB-KW"/>
</dbReference>
<dbReference type="InterPro" id="IPR002219">
    <property type="entry name" value="PKC_DAG/PE"/>
</dbReference>
<evidence type="ECO:0000259" key="18">
    <source>
        <dbReference type="PROSITE" id="PS50146"/>
    </source>
</evidence>
<protein>
    <recommendedName>
        <fullName evidence="15">Diacylglycerol kinase</fullName>
        <shortName evidence="15">DAG kinase</shortName>
        <ecNumber evidence="15">2.7.1.107</ecNumber>
    </recommendedName>
</protein>
<proteinExistence type="inferred from homology"/>
<dbReference type="CDD" id="cd20801">
    <property type="entry name" value="C1_DGKepsilon_typeIII_rpt1"/>
    <property type="match status" value="1"/>
</dbReference>
<dbReference type="GO" id="GO:0016020">
    <property type="term" value="C:membrane"/>
    <property type="evidence" value="ECO:0007669"/>
    <property type="project" value="UniProtKB-SubCell"/>
</dbReference>
<feature type="transmembrane region" description="Helical" evidence="16">
    <location>
        <begin position="6"/>
        <end position="29"/>
    </location>
</feature>
<dbReference type="PANTHER" id="PTHR11255">
    <property type="entry name" value="DIACYLGLYCEROL KINASE"/>
    <property type="match status" value="1"/>
</dbReference>
<dbReference type="GO" id="GO:0005737">
    <property type="term" value="C:cytoplasm"/>
    <property type="evidence" value="ECO:0007669"/>
    <property type="project" value="UniProtKB-SubCell"/>
</dbReference>
<keyword evidence="19" id="KW-1185">Reference proteome</keyword>
<keyword evidence="11 15" id="KW-0067">ATP-binding</keyword>
<keyword evidence="16" id="KW-0812">Transmembrane</keyword>
<keyword evidence="16" id="KW-1133">Transmembrane helix</keyword>
<accession>A0A1S3HQV9</accession>
<evidence type="ECO:0000256" key="3">
    <source>
        <dbReference type="ARBA" id="ARBA00009280"/>
    </source>
</evidence>
<keyword evidence="5 15" id="KW-0808">Transferase</keyword>
<keyword evidence="4" id="KW-0963">Cytoplasm</keyword>
<evidence type="ECO:0000256" key="15">
    <source>
        <dbReference type="RuleBase" id="RU361128"/>
    </source>
</evidence>
<feature type="domain" description="DAGKc" evidence="18">
    <location>
        <begin position="199"/>
        <end position="336"/>
    </location>
</feature>
<evidence type="ECO:0000313" key="19">
    <source>
        <dbReference type="Proteomes" id="UP000085678"/>
    </source>
</evidence>
<evidence type="ECO:0000256" key="9">
    <source>
        <dbReference type="ARBA" id="ARBA00022777"/>
    </source>
</evidence>
<evidence type="ECO:0000259" key="17">
    <source>
        <dbReference type="PROSITE" id="PS50081"/>
    </source>
</evidence>
<dbReference type="PROSITE" id="PS50146">
    <property type="entry name" value="DAGK"/>
    <property type="match status" value="1"/>
</dbReference>
<dbReference type="InterPro" id="IPR016064">
    <property type="entry name" value="NAD/diacylglycerol_kinase_sf"/>
</dbReference>
<dbReference type="InterPro" id="IPR017438">
    <property type="entry name" value="ATP-NAD_kinase_N"/>
</dbReference>
<dbReference type="FunFam" id="2.60.200.40:FF:000005">
    <property type="entry name" value="Diacylglycerol kinase"/>
    <property type="match status" value="1"/>
</dbReference>
<dbReference type="STRING" id="7574.A0A1S3HQV9"/>
<evidence type="ECO:0000313" key="20">
    <source>
        <dbReference type="RefSeq" id="XP_013387424.1"/>
    </source>
</evidence>
<comment type="subcellular location">
    <subcellularLocation>
        <location evidence="2">Cytoplasm</location>
    </subcellularLocation>
    <subcellularLocation>
        <location evidence="1">Membrane</location>
    </subcellularLocation>
</comment>
<dbReference type="GeneID" id="106156632"/>
<dbReference type="InterPro" id="IPR001206">
    <property type="entry name" value="Diacylglycerol_kinase_cat_dom"/>
</dbReference>
<evidence type="ECO:0000256" key="14">
    <source>
        <dbReference type="ARBA" id="ARBA00023411"/>
    </source>
</evidence>
<dbReference type="EC" id="2.7.1.107" evidence="15"/>
<gene>
    <name evidence="20" type="primary">LOC106156632</name>
</gene>
<dbReference type="OrthoDB" id="242257at2759"/>
<keyword evidence="7" id="KW-0677">Repeat</keyword>
<comment type="similarity">
    <text evidence="3 15">Belongs to the eukaryotic diacylglycerol kinase family.</text>
</comment>
<keyword evidence="9 15" id="KW-0418">Kinase</keyword>
<dbReference type="RefSeq" id="XP_013387424.1">
    <property type="nucleotide sequence ID" value="XM_013531970.1"/>
</dbReference>
<evidence type="ECO:0000256" key="12">
    <source>
        <dbReference type="ARBA" id="ARBA00023098"/>
    </source>
</evidence>
<dbReference type="FunCoup" id="A0A1S3HQV9">
    <property type="interactions" value="387"/>
</dbReference>
<sequence>MLPIMPPLIGAVVYVSGAVILTVIICQIYRCRRKRHYEVPARDISKGHRWSMVDAFDKPTYCAVSGENISHGAFCGSCGICVNDHNMKEANGNLPCKALASKSEVTHHWVHGNLPLSSRCCICGELCGIRPELCDFRCCWCQRTIHEECRHENAGYIQICDLGAFKDFIVPPHRVELKLVGFKGRRHWKVGKVLHPSSEDWRPLVVIANRKSGNYDGEHILQVFRGLLNPAQVIDLADMPPGNGLEWAHLVPDVTCRVLVCGGDGTVGWVLSAIDNLKFRKLPEVCILPLGTGNDLSRVLGWGPGYTREVDVTYILNQIKTARVVNLDRWKVEINSQKRFGIPSRSKVLIMNNYASIGVDALVALNFHKHRESRPSLFGSRFINKFWYFTYGTKDVLERECKDLHQKIVLEMDDKLISLPDLEGVVVLNIGSWGGGCQPWGMGKDIPKSRYNDGALEVMGIYSSFHIAQMQVGLAEPLRLGQASKVKIILFGGKAPMQVDGEPWEQRPAEITIVYHNHARMLASLASQQKAL</sequence>
<dbReference type="InParanoid" id="A0A1S3HQV9"/>
<feature type="domain" description="Phorbol-ester/DAG-type" evidence="17">
    <location>
        <begin position="106"/>
        <end position="160"/>
    </location>
</feature>
<evidence type="ECO:0000256" key="4">
    <source>
        <dbReference type="ARBA" id="ARBA00022490"/>
    </source>
</evidence>
<dbReference type="GO" id="GO:0046486">
    <property type="term" value="P:glycerolipid metabolic process"/>
    <property type="evidence" value="ECO:0007669"/>
    <property type="project" value="UniProtKB-ARBA"/>
</dbReference>
<dbReference type="PROSITE" id="PS50081">
    <property type="entry name" value="ZF_DAG_PE_2"/>
    <property type="match status" value="1"/>
</dbReference>
<dbReference type="SMART" id="SM00045">
    <property type="entry name" value="DAGKa"/>
    <property type="match status" value="1"/>
</dbReference>
<dbReference type="GO" id="GO:0005524">
    <property type="term" value="F:ATP binding"/>
    <property type="evidence" value="ECO:0007669"/>
    <property type="project" value="UniProtKB-KW"/>
</dbReference>
<dbReference type="Gene3D" id="3.40.50.10330">
    <property type="entry name" value="Probable inorganic polyphosphate/atp-NAD kinase, domain 1"/>
    <property type="match status" value="1"/>
</dbReference>
<keyword evidence="12" id="KW-0443">Lipid metabolism</keyword>
<keyword evidence="6" id="KW-0479">Metal-binding</keyword>
<dbReference type="AlphaFoldDB" id="A0A1S3HQV9"/>
<evidence type="ECO:0000256" key="5">
    <source>
        <dbReference type="ARBA" id="ARBA00022679"/>
    </source>
</evidence>
<dbReference type="Pfam" id="PF00781">
    <property type="entry name" value="DAGK_cat"/>
    <property type="match status" value="1"/>
</dbReference>
<dbReference type="Gene3D" id="2.60.200.40">
    <property type="match status" value="1"/>
</dbReference>
<evidence type="ECO:0000256" key="7">
    <source>
        <dbReference type="ARBA" id="ARBA00022737"/>
    </source>
</evidence>
<dbReference type="InterPro" id="IPR037607">
    <property type="entry name" value="DGK"/>
</dbReference>
<evidence type="ECO:0000256" key="10">
    <source>
        <dbReference type="ARBA" id="ARBA00022833"/>
    </source>
</evidence>
<dbReference type="GO" id="GO:0007200">
    <property type="term" value="P:phospholipase C-activating G protein-coupled receptor signaling pathway"/>
    <property type="evidence" value="ECO:0007669"/>
    <property type="project" value="InterPro"/>
</dbReference>
<dbReference type="OMA" id="MQPDCER"/>
<dbReference type="InterPro" id="IPR046349">
    <property type="entry name" value="C1-like_sf"/>
</dbReference>
<evidence type="ECO:0000256" key="13">
    <source>
        <dbReference type="ARBA" id="ARBA00023136"/>
    </source>
</evidence>
<keyword evidence="13 16" id="KW-0472">Membrane</keyword>
<dbReference type="SUPFAM" id="SSF111331">
    <property type="entry name" value="NAD kinase/diacylglycerol kinase-like"/>
    <property type="match status" value="1"/>
</dbReference>
<name>A0A1S3HQV9_LINAN</name>
<dbReference type="InterPro" id="IPR000756">
    <property type="entry name" value="Diacylglycerol_kin_accessory"/>
</dbReference>
<evidence type="ECO:0000256" key="1">
    <source>
        <dbReference type="ARBA" id="ARBA00004370"/>
    </source>
</evidence>
<evidence type="ECO:0000256" key="6">
    <source>
        <dbReference type="ARBA" id="ARBA00022723"/>
    </source>
</evidence>
<dbReference type="CDD" id="cd20853">
    <property type="entry name" value="C1_DGKepsilon_typeIII_rpt2"/>
    <property type="match status" value="1"/>
</dbReference>
<comment type="catalytic activity">
    <reaction evidence="14">
        <text>a 1,2-diacyl-sn-glycerol + ATP = a 1,2-diacyl-sn-glycero-3-phosphate + ADP + H(+)</text>
        <dbReference type="Rhea" id="RHEA:10272"/>
        <dbReference type="ChEBI" id="CHEBI:15378"/>
        <dbReference type="ChEBI" id="CHEBI:17815"/>
        <dbReference type="ChEBI" id="CHEBI:30616"/>
        <dbReference type="ChEBI" id="CHEBI:58608"/>
        <dbReference type="ChEBI" id="CHEBI:456216"/>
        <dbReference type="EC" id="2.7.1.107"/>
    </reaction>
    <physiologicalReaction direction="left-to-right" evidence="14">
        <dbReference type="Rhea" id="RHEA:10273"/>
    </physiologicalReaction>
</comment>
<organism evidence="19 20">
    <name type="scientific">Lingula anatina</name>
    <name type="common">Brachiopod</name>
    <name type="synonym">Lingula unguis</name>
    <dbReference type="NCBI Taxonomy" id="7574"/>
    <lineage>
        <taxon>Eukaryota</taxon>
        <taxon>Metazoa</taxon>
        <taxon>Spiralia</taxon>
        <taxon>Lophotrochozoa</taxon>
        <taxon>Brachiopoda</taxon>
        <taxon>Linguliformea</taxon>
        <taxon>Lingulata</taxon>
        <taxon>Lingulida</taxon>
        <taxon>Linguloidea</taxon>
        <taxon>Lingulidae</taxon>
        <taxon>Lingula</taxon>
    </lineage>
</organism>
<dbReference type="FunFam" id="3.40.50.10330:FF:000007">
    <property type="entry name" value="Diacylglycerol kinase"/>
    <property type="match status" value="1"/>
</dbReference>
<dbReference type="Pfam" id="PF00609">
    <property type="entry name" value="DAGK_acc"/>
    <property type="match status" value="1"/>
</dbReference>
<reference evidence="20" key="1">
    <citation type="submission" date="2025-08" db="UniProtKB">
        <authorList>
            <consortium name="RefSeq"/>
        </authorList>
    </citation>
    <scope>IDENTIFICATION</scope>
    <source>
        <tissue evidence="20">Gonads</tissue>
    </source>
</reference>
<keyword evidence="10" id="KW-0862">Zinc</keyword>
<evidence type="ECO:0000256" key="11">
    <source>
        <dbReference type="ARBA" id="ARBA00022840"/>
    </source>
</evidence>
<evidence type="ECO:0000256" key="2">
    <source>
        <dbReference type="ARBA" id="ARBA00004496"/>
    </source>
</evidence>
<dbReference type="PANTHER" id="PTHR11255:SF118">
    <property type="entry name" value="DIACYLGLYCEROL KINASE EPSILON"/>
    <property type="match status" value="1"/>
</dbReference>
<dbReference type="Gene3D" id="3.30.60.20">
    <property type="match status" value="1"/>
</dbReference>
<dbReference type="SUPFAM" id="SSF57889">
    <property type="entry name" value="Cysteine-rich domain"/>
    <property type="match status" value="1"/>
</dbReference>
<evidence type="ECO:0000256" key="16">
    <source>
        <dbReference type="SAM" id="Phobius"/>
    </source>
</evidence>
<dbReference type="KEGG" id="lak:106156632"/>
<dbReference type="GO" id="GO:0004143">
    <property type="term" value="F:ATP-dependent diacylglycerol kinase activity"/>
    <property type="evidence" value="ECO:0007669"/>
    <property type="project" value="UniProtKB-EC"/>
</dbReference>
<dbReference type="Proteomes" id="UP000085678">
    <property type="component" value="Unplaced"/>
</dbReference>
<dbReference type="SMART" id="SM00046">
    <property type="entry name" value="DAGKc"/>
    <property type="match status" value="1"/>
</dbReference>
<evidence type="ECO:0000256" key="8">
    <source>
        <dbReference type="ARBA" id="ARBA00022741"/>
    </source>
</evidence>